<dbReference type="CDD" id="cd22363">
    <property type="entry name" value="tRNA-intron_lyase_C"/>
    <property type="match status" value="1"/>
</dbReference>
<dbReference type="InterPro" id="IPR011856">
    <property type="entry name" value="tRNA_endonuc-like_dom_sf"/>
</dbReference>
<dbReference type="PANTHER" id="PTHR13070">
    <property type="entry name" value="TRNA-SPLICING ENDONUCLEASE SUBUNIT SEN34-RELATED"/>
    <property type="match status" value="1"/>
</dbReference>
<dbReference type="AlphaFoldDB" id="A0A397S6G2"/>
<organism evidence="7 8">
    <name type="scientific">Glomus cerebriforme</name>
    <dbReference type="NCBI Taxonomy" id="658196"/>
    <lineage>
        <taxon>Eukaryota</taxon>
        <taxon>Fungi</taxon>
        <taxon>Fungi incertae sedis</taxon>
        <taxon>Mucoromycota</taxon>
        <taxon>Glomeromycotina</taxon>
        <taxon>Glomeromycetes</taxon>
        <taxon>Glomerales</taxon>
        <taxon>Glomeraceae</taxon>
        <taxon>Glomus</taxon>
    </lineage>
</organism>
<proteinExistence type="inferred from homology"/>
<reference evidence="7 8" key="1">
    <citation type="submission" date="2018-06" db="EMBL/GenBank/DDBJ databases">
        <title>Comparative genomics reveals the genomic features of Rhizophagus irregularis, R. cerebriforme, R. diaphanum and Gigaspora rosea, and their symbiotic lifestyle signature.</title>
        <authorList>
            <person name="Morin E."/>
            <person name="San Clemente H."/>
            <person name="Chen E.C.H."/>
            <person name="De La Providencia I."/>
            <person name="Hainaut M."/>
            <person name="Kuo A."/>
            <person name="Kohler A."/>
            <person name="Murat C."/>
            <person name="Tang N."/>
            <person name="Roy S."/>
            <person name="Loubradou J."/>
            <person name="Henrissat B."/>
            <person name="Grigoriev I.V."/>
            <person name="Corradi N."/>
            <person name="Roux C."/>
            <person name="Martin F.M."/>
        </authorList>
    </citation>
    <scope>NUCLEOTIDE SEQUENCE [LARGE SCALE GENOMIC DNA]</scope>
    <source>
        <strain evidence="7 8">DAOM 227022</strain>
    </source>
</reference>
<keyword evidence="4" id="KW-0456">Lyase</keyword>
<dbReference type="GO" id="GO:0000213">
    <property type="term" value="F:tRNA-intron lyase activity"/>
    <property type="evidence" value="ECO:0007669"/>
    <property type="project" value="UniProtKB-EC"/>
</dbReference>
<dbReference type="EMBL" id="QKYT01001095">
    <property type="protein sequence ID" value="RIA79925.1"/>
    <property type="molecule type" value="Genomic_DNA"/>
</dbReference>
<evidence type="ECO:0000256" key="1">
    <source>
        <dbReference type="ARBA" id="ARBA00008078"/>
    </source>
</evidence>
<evidence type="ECO:0000256" key="4">
    <source>
        <dbReference type="ARBA" id="ARBA00023239"/>
    </source>
</evidence>
<gene>
    <name evidence="7" type="ORF">C1645_839627</name>
</gene>
<dbReference type="OrthoDB" id="48041at2759"/>
<evidence type="ECO:0000313" key="8">
    <source>
        <dbReference type="Proteomes" id="UP000265703"/>
    </source>
</evidence>
<keyword evidence="3" id="KW-0819">tRNA processing</keyword>
<evidence type="ECO:0000256" key="3">
    <source>
        <dbReference type="ARBA" id="ARBA00022694"/>
    </source>
</evidence>
<name>A0A397S6G2_9GLOM</name>
<dbReference type="Proteomes" id="UP000265703">
    <property type="component" value="Unassembled WGS sequence"/>
</dbReference>
<dbReference type="STRING" id="658196.A0A397S6G2"/>
<evidence type="ECO:0000256" key="5">
    <source>
        <dbReference type="ARBA" id="ARBA00034031"/>
    </source>
</evidence>
<keyword evidence="8" id="KW-1185">Reference proteome</keyword>
<evidence type="ECO:0000313" key="7">
    <source>
        <dbReference type="EMBL" id="RIA79925.1"/>
    </source>
</evidence>
<feature type="domain" description="tRNA intron endonuclease catalytic" evidence="6">
    <location>
        <begin position="29"/>
        <end position="87"/>
    </location>
</feature>
<dbReference type="InterPro" id="IPR036167">
    <property type="entry name" value="tRNA_intron_Endo_cat-like_sf"/>
</dbReference>
<comment type="catalytic activity">
    <reaction evidence="5">
        <text>pretRNA = a 3'-half-tRNA molecule with a 5'-OH end + a 5'-half-tRNA molecule with a 2',3'-cyclic phosphate end + an intron with a 2',3'-cyclic phosphate and a 5'-hydroxyl terminus.</text>
        <dbReference type="EC" id="4.6.1.16"/>
    </reaction>
</comment>
<dbReference type="Pfam" id="PF01974">
    <property type="entry name" value="tRNA_int_endo"/>
    <property type="match status" value="1"/>
</dbReference>
<evidence type="ECO:0000256" key="2">
    <source>
        <dbReference type="ARBA" id="ARBA00012573"/>
    </source>
</evidence>
<dbReference type="SUPFAM" id="SSF53032">
    <property type="entry name" value="tRNA-intron endonuclease catalytic domain-like"/>
    <property type="match status" value="1"/>
</dbReference>
<evidence type="ECO:0000259" key="6">
    <source>
        <dbReference type="Pfam" id="PF01974"/>
    </source>
</evidence>
<dbReference type="InterPro" id="IPR006677">
    <property type="entry name" value="tRNA_intron_Endonuc_cat-like"/>
</dbReference>
<protein>
    <recommendedName>
        <fullName evidence="2">tRNA-intron lyase</fullName>
        <ecNumber evidence="2">4.6.1.16</ecNumber>
    </recommendedName>
</protein>
<comment type="caution">
    <text evidence="7">The sequence shown here is derived from an EMBL/GenBank/DDBJ whole genome shotgun (WGS) entry which is preliminary data.</text>
</comment>
<dbReference type="PANTHER" id="PTHR13070:SF0">
    <property type="entry name" value="TRNA-SPLICING ENDONUCLEASE SUBUNIT SEN34"/>
    <property type="match status" value="1"/>
</dbReference>
<dbReference type="GO" id="GO:0005634">
    <property type="term" value="C:nucleus"/>
    <property type="evidence" value="ECO:0007669"/>
    <property type="project" value="UniProtKB-ARBA"/>
</dbReference>
<dbReference type="GO" id="GO:0000379">
    <property type="term" value="P:tRNA-type intron splice site recognition and cleavage"/>
    <property type="evidence" value="ECO:0007669"/>
    <property type="project" value="TreeGrafter"/>
</dbReference>
<dbReference type="GO" id="GO:0003676">
    <property type="term" value="F:nucleic acid binding"/>
    <property type="evidence" value="ECO:0007669"/>
    <property type="project" value="InterPro"/>
</dbReference>
<sequence length="89" mass="10569">MQEFTPVVNIKTFLTSFTWYNYNGNCFRYYITNGIKFGSDYLLYSENPLRYHSYFIAIVLDIDKIISSMDIIIFGCLRITVKKSYILYS</sequence>
<comment type="similarity">
    <text evidence="1">Belongs to the tRNA-intron endonuclease family.</text>
</comment>
<dbReference type="Gene3D" id="3.40.1350.10">
    <property type="match status" value="1"/>
</dbReference>
<dbReference type="EC" id="4.6.1.16" evidence="2"/>
<accession>A0A397S6G2</accession>